<organism evidence="8 9">
    <name type="scientific">Virgisporangium aliadipatigenens</name>
    <dbReference type="NCBI Taxonomy" id="741659"/>
    <lineage>
        <taxon>Bacteria</taxon>
        <taxon>Bacillati</taxon>
        <taxon>Actinomycetota</taxon>
        <taxon>Actinomycetes</taxon>
        <taxon>Micromonosporales</taxon>
        <taxon>Micromonosporaceae</taxon>
        <taxon>Virgisporangium</taxon>
    </lineage>
</organism>
<evidence type="ECO:0000313" key="8">
    <source>
        <dbReference type="EMBL" id="GIJ47036.1"/>
    </source>
</evidence>
<keyword evidence="9" id="KW-1185">Reference proteome</keyword>
<evidence type="ECO:0000256" key="4">
    <source>
        <dbReference type="ARBA" id="ARBA00022801"/>
    </source>
</evidence>
<protein>
    <recommendedName>
        <fullName evidence="3">beta-N-acetylhexosaminidase</fullName>
        <ecNumber evidence="3">3.2.1.52</ecNumber>
    </recommendedName>
</protein>
<dbReference type="Proteomes" id="UP000619260">
    <property type="component" value="Unassembled WGS sequence"/>
</dbReference>
<dbReference type="InterPro" id="IPR036962">
    <property type="entry name" value="Glyco_hydro_3_N_sf"/>
</dbReference>
<gene>
    <name evidence="8" type="ORF">Val02_39220</name>
</gene>
<evidence type="ECO:0000256" key="6">
    <source>
        <dbReference type="SAM" id="MobiDB-lite"/>
    </source>
</evidence>
<feature type="region of interest" description="Disordered" evidence="6">
    <location>
        <begin position="23"/>
        <end position="45"/>
    </location>
</feature>
<keyword evidence="4" id="KW-0378">Hydrolase</keyword>
<evidence type="ECO:0000256" key="3">
    <source>
        <dbReference type="ARBA" id="ARBA00012663"/>
    </source>
</evidence>
<dbReference type="GO" id="GO:0005975">
    <property type="term" value="P:carbohydrate metabolic process"/>
    <property type="evidence" value="ECO:0007669"/>
    <property type="project" value="InterPro"/>
</dbReference>
<comment type="catalytic activity">
    <reaction evidence="1">
        <text>Hydrolysis of terminal non-reducing N-acetyl-D-hexosamine residues in N-acetyl-beta-D-hexosaminides.</text>
        <dbReference type="EC" id="3.2.1.52"/>
    </reaction>
</comment>
<dbReference type="PANTHER" id="PTHR30480">
    <property type="entry name" value="BETA-HEXOSAMINIDASE-RELATED"/>
    <property type="match status" value="1"/>
</dbReference>
<dbReference type="EC" id="3.2.1.52" evidence="3"/>
<dbReference type="Pfam" id="PF00933">
    <property type="entry name" value="Glyco_hydro_3"/>
    <property type="match status" value="1"/>
</dbReference>
<evidence type="ECO:0000256" key="1">
    <source>
        <dbReference type="ARBA" id="ARBA00001231"/>
    </source>
</evidence>
<evidence type="ECO:0000256" key="5">
    <source>
        <dbReference type="ARBA" id="ARBA00023295"/>
    </source>
</evidence>
<dbReference type="InterPro" id="IPR001764">
    <property type="entry name" value="Glyco_hydro_3_N"/>
</dbReference>
<comment type="caution">
    <text evidence="8">The sequence shown here is derived from an EMBL/GenBank/DDBJ whole genome shotgun (WGS) entry which is preliminary data.</text>
</comment>
<dbReference type="InterPro" id="IPR017853">
    <property type="entry name" value="GH"/>
</dbReference>
<dbReference type="AlphaFoldDB" id="A0A8J4DRG5"/>
<evidence type="ECO:0000256" key="2">
    <source>
        <dbReference type="ARBA" id="ARBA00005336"/>
    </source>
</evidence>
<dbReference type="EMBL" id="BOPF01000013">
    <property type="protein sequence ID" value="GIJ47036.1"/>
    <property type="molecule type" value="Genomic_DNA"/>
</dbReference>
<comment type="similarity">
    <text evidence="2">Belongs to the glycosyl hydrolase 3 family.</text>
</comment>
<name>A0A8J4DRG5_9ACTN</name>
<sequence>MVGFVTMLAAVATLGAACGSDGSGGRPAAGASAPSSQAPAAAPTAGADPAAQAAAAIAKFGDEDLVGQVLMPYAYGSDANTVPDAAKAENRAYAGVATPAEMVKKYRLGGLILMGWTVNDPTSSTNKSSNVDSPQQIFTLTKGLNEAAGGALPLLIGTDQEYGVVTRIRSGVVQLPSAMAFGAARKPELTEAAWKAAGGNLAALGINVDFAPDADVLGARSAVIGSRSYGNNPDVVAEQVVASTKGLQGAGVAASLKHFPGHGNTSGDSHEVLPALTQDMAALQNVDLKPFDAGIKAGVAMVMTGHLDVKAVDPGVAATFSSKVLVDLLRTRMGFTGVAVTDAMNMEPAKKYSPGEAAVKALLAGNDLLLMPPNLQQAHKGLLDALKSGALPRERLKEAATRVLTLRYKLAAHSRPDMSTLDSAADRAAAQAVAAAGITVYKGQCTVSASTGVTIVADAKWAQSRQWLTEALAAQGIPVKESGGKRVRLIGYGEGSSAVGPADITVAMDTPFVLQNAQGALVATFSGGQASMIGLAAVLAGKQKPTGQAPVPVTGLSAKTSC</sequence>
<dbReference type="PANTHER" id="PTHR30480:SF13">
    <property type="entry name" value="BETA-HEXOSAMINIDASE"/>
    <property type="match status" value="1"/>
</dbReference>
<feature type="compositionally biased region" description="Low complexity" evidence="6">
    <location>
        <begin position="28"/>
        <end position="45"/>
    </location>
</feature>
<reference evidence="8" key="1">
    <citation type="submission" date="2021-01" db="EMBL/GenBank/DDBJ databases">
        <title>Whole genome shotgun sequence of Virgisporangium aliadipatigenens NBRC 105644.</title>
        <authorList>
            <person name="Komaki H."/>
            <person name="Tamura T."/>
        </authorList>
    </citation>
    <scope>NUCLEOTIDE SEQUENCE</scope>
    <source>
        <strain evidence="8">NBRC 105644</strain>
    </source>
</reference>
<keyword evidence="5" id="KW-0326">Glycosidase</keyword>
<dbReference type="GO" id="GO:0009254">
    <property type="term" value="P:peptidoglycan turnover"/>
    <property type="evidence" value="ECO:0007669"/>
    <property type="project" value="TreeGrafter"/>
</dbReference>
<dbReference type="Gene3D" id="3.20.20.300">
    <property type="entry name" value="Glycoside hydrolase, family 3, N-terminal domain"/>
    <property type="match status" value="1"/>
</dbReference>
<accession>A0A8J4DRG5</accession>
<evidence type="ECO:0000313" key="9">
    <source>
        <dbReference type="Proteomes" id="UP000619260"/>
    </source>
</evidence>
<proteinExistence type="inferred from homology"/>
<dbReference type="GO" id="GO:0004563">
    <property type="term" value="F:beta-N-acetylhexosaminidase activity"/>
    <property type="evidence" value="ECO:0007669"/>
    <property type="project" value="UniProtKB-EC"/>
</dbReference>
<evidence type="ECO:0000259" key="7">
    <source>
        <dbReference type="Pfam" id="PF00933"/>
    </source>
</evidence>
<feature type="domain" description="Glycoside hydrolase family 3 N-terminal" evidence="7">
    <location>
        <begin position="98"/>
        <end position="406"/>
    </location>
</feature>
<dbReference type="InterPro" id="IPR050226">
    <property type="entry name" value="NagZ_Beta-hexosaminidase"/>
</dbReference>
<dbReference type="SUPFAM" id="SSF51445">
    <property type="entry name" value="(Trans)glycosidases"/>
    <property type="match status" value="1"/>
</dbReference>